<keyword evidence="3" id="KW-1185">Reference proteome</keyword>
<feature type="region of interest" description="Disordered" evidence="1">
    <location>
        <begin position="1"/>
        <end position="23"/>
    </location>
</feature>
<proteinExistence type="predicted"/>
<sequence>MTNPHLDVANSRERRSPTVTEDKSKTTHLCCQSLSLIQQVSYLHFLKKQAPHGIAIGSSRQLLHEEWISRVTPCTNRAL</sequence>
<reference evidence="2 3" key="1">
    <citation type="submission" date="2014-04" db="EMBL/GenBank/DDBJ databases">
        <authorList>
            <consortium name="DOE Joint Genome Institute"/>
            <person name="Kuo A."/>
            <person name="Kohler A."/>
            <person name="Costa M.D."/>
            <person name="Nagy L.G."/>
            <person name="Floudas D."/>
            <person name="Copeland A."/>
            <person name="Barry K.W."/>
            <person name="Cichocki N."/>
            <person name="Veneault-Fourrey C."/>
            <person name="LaButti K."/>
            <person name="Lindquist E.A."/>
            <person name="Lipzen A."/>
            <person name="Lundell T."/>
            <person name="Morin E."/>
            <person name="Murat C."/>
            <person name="Sun H."/>
            <person name="Tunlid A."/>
            <person name="Henrissat B."/>
            <person name="Grigoriev I.V."/>
            <person name="Hibbett D.S."/>
            <person name="Martin F."/>
            <person name="Nordberg H.P."/>
            <person name="Cantor M.N."/>
            <person name="Hua S.X."/>
        </authorList>
    </citation>
    <scope>NUCLEOTIDE SEQUENCE [LARGE SCALE GENOMIC DNA]</scope>
    <source>
        <strain evidence="2 3">441</strain>
    </source>
</reference>
<name>A0A0C9YHF3_9AGAM</name>
<feature type="compositionally biased region" description="Basic and acidic residues" evidence="1">
    <location>
        <begin position="10"/>
        <end position="23"/>
    </location>
</feature>
<dbReference type="Proteomes" id="UP000054018">
    <property type="component" value="Unassembled WGS sequence"/>
</dbReference>
<evidence type="ECO:0000313" key="2">
    <source>
        <dbReference type="EMBL" id="KIK16061.1"/>
    </source>
</evidence>
<dbReference type="AlphaFoldDB" id="A0A0C9YHF3"/>
<evidence type="ECO:0000313" key="3">
    <source>
        <dbReference type="Proteomes" id="UP000054018"/>
    </source>
</evidence>
<protein>
    <submittedName>
        <fullName evidence="2">Uncharacterized protein</fullName>
    </submittedName>
</protein>
<reference evidence="3" key="2">
    <citation type="submission" date="2015-01" db="EMBL/GenBank/DDBJ databases">
        <title>Evolutionary Origins and Diversification of the Mycorrhizal Mutualists.</title>
        <authorList>
            <consortium name="DOE Joint Genome Institute"/>
            <consortium name="Mycorrhizal Genomics Consortium"/>
            <person name="Kohler A."/>
            <person name="Kuo A."/>
            <person name="Nagy L.G."/>
            <person name="Floudas D."/>
            <person name="Copeland A."/>
            <person name="Barry K.W."/>
            <person name="Cichocki N."/>
            <person name="Veneault-Fourrey C."/>
            <person name="LaButti K."/>
            <person name="Lindquist E.A."/>
            <person name="Lipzen A."/>
            <person name="Lundell T."/>
            <person name="Morin E."/>
            <person name="Murat C."/>
            <person name="Riley R."/>
            <person name="Ohm R."/>
            <person name="Sun H."/>
            <person name="Tunlid A."/>
            <person name="Henrissat B."/>
            <person name="Grigoriev I.V."/>
            <person name="Hibbett D.S."/>
            <person name="Martin F."/>
        </authorList>
    </citation>
    <scope>NUCLEOTIDE SEQUENCE [LARGE SCALE GENOMIC DNA]</scope>
    <source>
        <strain evidence="3">441</strain>
    </source>
</reference>
<evidence type="ECO:0000256" key="1">
    <source>
        <dbReference type="SAM" id="MobiDB-lite"/>
    </source>
</evidence>
<organism evidence="2 3">
    <name type="scientific">Pisolithus microcarpus 441</name>
    <dbReference type="NCBI Taxonomy" id="765257"/>
    <lineage>
        <taxon>Eukaryota</taxon>
        <taxon>Fungi</taxon>
        <taxon>Dikarya</taxon>
        <taxon>Basidiomycota</taxon>
        <taxon>Agaricomycotina</taxon>
        <taxon>Agaricomycetes</taxon>
        <taxon>Agaricomycetidae</taxon>
        <taxon>Boletales</taxon>
        <taxon>Sclerodermatineae</taxon>
        <taxon>Pisolithaceae</taxon>
        <taxon>Pisolithus</taxon>
    </lineage>
</organism>
<gene>
    <name evidence="2" type="ORF">PISMIDRAFT_279232</name>
</gene>
<dbReference type="EMBL" id="KN833868">
    <property type="protein sequence ID" value="KIK16061.1"/>
    <property type="molecule type" value="Genomic_DNA"/>
</dbReference>
<dbReference type="HOGENOM" id="CLU_2606923_0_0_1"/>
<accession>A0A0C9YHF3</accession>